<name>A0A314XV61_PRUYE</name>
<dbReference type="AlphaFoldDB" id="A0A314XV61"/>
<dbReference type="Proteomes" id="UP000250321">
    <property type="component" value="Unassembled WGS sequence"/>
</dbReference>
<accession>A0A314XV61</accession>
<evidence type="ECO:0000313" key="1">
    <source>
        <dbReference type="EMBL" id="PQP97982.1"/>
    </source>
</evidence>
<sequence>MVSVSRKVKNFGVHLQIGEHVAVMDADEEVIEVDAVEQVPHSPRKVWEVQPRSPHAIPSIEIKTLHLTLISTAAT</sequence>
<organism evidence="1 2">
    <name type="scientific">Prunus yedoensis var. nudiflora</name>
    <dbReference type="NCBI Taxonomy" id="2094558"/>
    <lineage>
        <taxon>Eukaryota</taxon>
        <taxon>Viridiplantae</taxon>
        <taxon>Streptophyta</taxon>
        <taxon>Embryophyta</taxon>
        <taxon>Tracheophyta</taxon>
        <taxon>Spermatophyta</taxon>
        <taxon>Magnoliopsida</taxon>
        <taxon>eudicotyledons</taxon>
        <taxon>Gunneridae</taxon>
        <taxon>Pentapetalae</taxon>
        <taxon>rosids</taxon>
        <taxon>fabids</taxon>
        <taxon>Rosales</taxon>
        <taxon>Rosaceae</taxon>
        <taxon>Amygdaloideae</taxon>
        <taxon>Amygdaleae</taxon>
        <taxon>Prunus</taxon>
    </lineage>
</organism>
<keyword evidence="2" id="KW-1185">Reference proteome</keyword>
<proteinExistence type="predicted"/>
<comment type="caution">
    <text evidence="1">The sequence shown here is derived from an EMBL/GenBank/DDBJ whole genome shotgun (WGS) entry which is preliminary data.</text>
</comment>
<gene>
    <name evidence="1" type="ORF">Pyn_17412</name>
</gene>
<evidence type="ECO:0000313" key="2">
    <source>
        <dbReference type="Proteomes" id="UP000250321"/>
    </source>
</evidence>
<protein>
    <submittedName>
        <fullName evidence="1">Uncharacterized protein</fullName>
    </submittedName>
</protein>
<dbReference type="EMBL" id="PJQY01001948">
    <property type="protein sequence ID" value="PQP97982.1"/>
    <property type="molecule type" value="Genomic_DNA"/>
</dbReference>
<reference evidence="1 2" key="1">
    <citation type="submission" date="2018-02" db="EMBL/GenBank/DDBJ databases">
        <title>Draft genome of wild Prunus yedoensis var. nudiflora.</title>
        <authorList>
            <person name="Baek S."/>
            <person name="Kim J.-H."/>
            <person name="Choi K."/>
            <person name="Kim G.-B."/>
            <person name="Cho A."/>
            <person name="Jang H."/>
            <person name="Shin C.-H."/>
            <person name="Yu H.-J."/>
            <person name="Mun J.-H."/>
        </authorList>
    </citation>
    <scope>NUCLEOTIDE SEQUENCE [LARGE SCALE GENOMIC DNA]</scope>
    <source>
        <strain evidence="2">cv. Jeju island</strain>
        <tissue evidence="1">Leaf</tissue>
    </source>
</reference>